<evidence type="ECO:0000313" key="6">
    <source>
        <dbReference type="EMBL" id="AUN98604.1"/>
    </source>
</evidence>
<feature type="binding site" evidence="4">
    <location>
        <position position="46"/>
    </location>
    <ligand>
        <name>1-deoxy-D-xylulose 5-phosphate</name>
        <dbReference type="ChEBI" id="CHEBI:57792"/>
    </ligand>
</feature>
<feature type="binding site" evidence="4">
    <location>
        <begin position="10"/>
        <end position="11"/>
    </location>
    <ligand>
        <name>1-deoxy-D-xylulose 5-phosphate</name>
        <dbReference type="ChEBI" id="CHEBI:57792"/>
    </ligand>
</feature>
<dbReference type="Proteomes" id="UP000235584">
    <property type="component" value="Chromosome"/>
</dbReference>
<dbReference type="KEGG" id="bsto:C0V70_10925"/>
<comment type="similarity">
    <text evidence="4">Belongs to the PNP synthase family.</text>
</comment>
<evidence type="ECO:0000256" key="1">
    <source>
        <dbReference type="ARBA" id="ARBA00022490"/>
    </source>
</evidence>
<dbReference type="InterPro" id="IPR036130">
    <property type="entry name" value="Pyridoxine-5'_phos_synth"/>
</dbReference>
<dbReference type="Pfam" id="PF03740">
    <property type="entry name" value="PdxJ"/>
    <property type="match status" value="1"/>
</dbReference>
<dbReference type="Gene3D" id="3.20.20.70">
    <property type="entry name" value="Aldolase class I"/>
    <property type="match status" value="1"/>
</dbReference>
<keyword evidence="3 4" id="KW-0664">Pyridoxine biosynthesis</keyword>
<feature type="binding site" evidence="4">
    <location>
        <begin position="222"/>
        <end position="223"/>
    </location>
    <ligand>
        <name>3-amino-2-oxopropyl phosphate</name>
        <dbReference type="ChEBI" id="CHEBI:57279"/>
    </ligand>
</feature>
<dbReference type="NCBIfam" id="NF003627">
    <property type="entry name" value="PRK05265.1-5"/>
    <property type="match status" value="1"/>
</dbReference>
<dbReference type="EC" id="2.6.99.2" evidence="4 5"/>
<feature type="binding site" evidence="4">
    <location>
        <position position="8"/>
    </location>
    <ligand>
        <name>3-amino-2-oxopropyl phosphate</name>
        <dbReference type="ChEBI" id="CHEBI:57279"/>
    </ligand>
</feature>
<dbReference type="AlphaFoldDB" id="A0A2K9NV12"/>
<dbReference type="PANTHER" id="PTHR30456:SF0">
    <property type="entry name" value="PYRIDOXINE 5'-PHOSPHATE SYNTHASE"/>
    <property type="match status" value="1"/>
</dbReference>
<dbReference type="InterPro" id="IPR004569">
    <property type="entry name" value="PyrdxlP_synth_PdxJ"/>
</dbReference>
<dbReference type="InterPro" id="IPR013785">
    <property type="entry name" value="Aldolase_TIM"/>
</dbReference>
<feature type="active site" description="Proton acceptor" evidence="4">
    <location>
        <position position="44"/>
    </location>
</feature>
<dbReference type="GO" id="GO:0008615">
    <property type="term" value="P:pyridoxine biosynthetic process"/>
    <property type="evidence" value="ECO:0007669"/>
    <property type="project" value="UniProtKB-UniRule"/>
</dbReference>
<keyword evidence="2 4" id="KW-0808">Transferase</keyword>
<comment type="subcellular location">
    <subcellularLocation>
        <location evidence="4">Cytoplasm</location>
    </subcellularLocation>
</comment>
<accession>A0A2K9NV12</accession>
<feature type="active site" description="Proton donor" evidence="4">
    <location>
        <position position="200"/>
    </location>
</feature>
<protein>
    <recommendedName>
        <fullName evidence="4 5">Pyridoxine 5'-phosphate synthase</fullName>
        <shortName evidence="4">PNP synthase</shortName>
        <ecNumber evidence="4 5">2.6.99.2</ecNumber>
    </recommendedName>
</protein>
<dbReference type="EMBL" id="CP025704">
    <property type="protein sequence ID" value="AUN98604.1"/>
    <property type="molecule type" value="Genomic_DNA"/>
</dbReference>
<comment type="catalytic activity">
    <reaction evidence="4">
        <text>3-amino-2-oxopropyl phosphate + 1-deoxy-D-xylulose 5-phosphate = pyridoxine 5'-phosphate + phosphate + 2 H2O + H(+)</text>
        <dbReference type="Rhea" id="RHEA:15265"/>
        <dbReference type="ChEBI" id="CHEBI:15377"/>
        <dbReference type="ChEBI" id="CHEBI:15378"/>
        <dbReference type="ChEBI" id="CHEBI:43474"/>
        <dbReference type="ChEBI" id="CHEBI:57279"/>
        <dbReference type="ChEBI" id="CHEBI:57792"/>
        <dbReference type="ChEBI" id="CHEBI:58589"/>
        <dbReference type="EC" id="2.6.99.2"/>
    </reaction>
</comment>
<dbReference type="NCBIfam" id="TIGR00559">
    <property type="entry name" value="pdxJ"/>
    <property type="match status" value="1"/>
</dbReference>
<evidence type="ECO:0000256" key="4">
    <source>
        <dbReference type="HAMAP-Rule" id="MF_00279"/>
    </source>
</evidence>
<dbReference type="GO" id="GO:0033856">
    <property type="term" value="F:pyridoxine 5'-phosphate synthase activity"/>
    <property type="evidence" value="ECO:0007669"/>
    <property type="project" value="UniProtKB-UniRule"/>
</dbReference>
<dbReference type="PANTHER" id="PTHR30456">
    <property type="entry name" value="PYRIDOXINE 5'-PHOSPHATE SYNTHASE"/>
    <property type="match status" value="1"/>
</dbReference>
<comment type="function">
    <text evidence="4">Catalyzes the complicated ring closure reaction between the two acyclic compounds 1-deoxy-D-xylulose-5-phosphate (DXP) and 3-amino-2-oxopropyl phosphate (1-amino-acetone-3-phosphate or AAP) to form pyridoxine 5'-phosphate (PNP) and inorganic phosphate.</text>
</comment>
<evidence type="ECO:0000256" key="3">
    <source>
        <dbReference type="ARBA" id="ARBA00023096"/>
    </source>
</evidence>
<gene>
    <name evidence="4" type="primary">pdxJ</name>
    <name evidence="6" type="ORF">C0V70_10925</name>
</gene>
<dbReference type="NCBIfam" id="NF003625">
    <property type="entry name" value="PRK05265.1-3"/>
    <property type="match status" value="1"/>
</dbReference>
<feature type="binding site" evidence="4">
    <location>
        <position position="201"/>
    </location>
    <ligand>
        <name>3-amino-2-oxopropyl phosphate</name>
        <dbReference type="ChEBI" id="CHEBI:57279"/>
    </ligand>
</feature>
<dbReference type="HAMAP" id="MF_00279">
    <property type="entry name" value="PdxJ"/>
    <property type="match status" value="1"/>
</dbReference>
<feature type="site" description="Transition state stabilizer" evidence="4">
    <location>
        <position position="159"/>
    </location>
</feature>
<name>A0A2K9NV12_BACTC</name>
<dbReference type="SUPFAM" id="SSF63892">
    <property type="entry name" value="Pyridoxine 5'-phosphate synthase"/>
    <property type="match status" value="1"/>
</dbReference>
<sequence length="251" mass="28157">MIPRLGVNIDHVATLRQARGEDYPSVVDAAQVSLSNGADQITIHLREDRRHIQDTDVETVRLVTKRFGKPLNLEMGVNPEIVEIAIASTPEWICLVPEKRQEKTTEGGLDLLDDANFIRIEEAVKKLKSSIKDVKISLFLEAKIEVLIRATQLNIDAVEIHTGEYARVFANGDDVGRYIEQYKAAKEFLTNNKIATHAGHGLTEESVVPLLESKIFEEYNIGHWIICHALFNGLSNTVKNLKSVFEAHPLK</sequence>
<keyword evidence="1 4" id="KW-0963">Cytoplasm</keyword>
<comment type="subunit">
    <text evidence="4">Homooctamer; tetramer of dimers.</text>
</comment>
<evidence type="ECO:0000256" key="5">
    <source>
        <dbReference type="NCBIfam" id="TIGR00559"/>
    </source>
</evidence>
<reference evidence="6 7" key="1">
    <citation type="submission" date="2018-01" db="EMBL/GenBank/DDBJ databases">
        <title>Complete genome sequence of Bacteriovorax stolpii DSM12778.</title>
        <authorList>
            <person name="Tang B."/>
            <person name="Chang J."/>
        </authorList>
    </citation>
    <scope>NUCLEOTIDE SEQUENCE [LARGE SCALE GENOMIC DNA]</scope>
    <source>
        <strain evidence="6 7">DSM 12778</strain>
    </source>
</reference>
<keyword evidence="7" id="KW-1185">Reference proteome</keyword>
<feature type="active site" description="Proton acceptor" evidence="4">
    <location>
        <position position="74"/>
    </location>
</feature>
<feature type="binding site" evidence="4">
    <location>
        <position position="51"/>
    </location>
    <ligand>
        <name>1-deoxy-D-xylulose 5-phosphate</name>
        <dbReference type="ChEBI" id="CHEBI:57792"/>
    </ligand>
</feature>
<dbReference type="UniPathway" id="UPA00244">
    <property type="reaction ID" value="UER00313"/>
</dbReference>
<dbReference type="GO" id="GO:0005829">
    <property type="term" value="C:cytosol"/>
    <property type="evidence" value="ECO:0007669"/>
    <property type="project" value="TreeGrafter"/>
</dbReference>
<comment type="pathway">
    <text evidence="4">Cofactor biosynthesis; pyridoxine 5'-phosphate biosynthesis; pyridoxine 5'-phosphate from D-erythrose 4-phosphate: step 5/5.</text>
</comment>
<organism evidence="6 7">
    <name type="scientific">Bacteriovorax stolpii</name>
    <name type="common">Bdellovibrio stolpii</name>
    <dbReference type="NCBI Taxonomy" id="960"/>
    <lineage>
        <taxon>Bacteria</taxon>
        <taxon>Pseudomonadati</taxon>
        <taxon>Bdellovibrionota</taxon>
        <taxon>Bacteriovoracia</taxon>
        <taxon>Bacteriovoracales</taxon>
        <taxon>Bacteriovoracaceae</taxon>
        <taxon>Bacteriovorax</taxon>
    </lineage>
</organism>
<feature type="binding site" evidence="4">
    <location>
        <position position="19"/>
    </location>
    <ligand>
        <name>3-amino-2-oxopropyl phosphate</name>
        <dbReference type="ChEBI" id="CHEBI:57279"/>
    </ligand>
</feature>
<dbReference type="RefSeq" id="WP_102243895.1">
    <property type="nucleotide sequence ID" value="NZ_CP025704.1"/>
</dbReference>
<feature type="binding site" evidence="4">
    <location>
        <position position="104"/>
    </location>
    <ligand>
        <name>1-deoxy-D-xylulose 5-phosphate</name>
        <dbReference type="ChEBI" id="CHEBI:57792"/>
    </ligand>
</feature>
<proteinExistence type="inferred from homology"/>
<evidence type="ECO:0000313" key="7">
    <source>
        <dbReference type="Proteomes" id="UP000235584"/>
    </source>
</evidence>
<evidence type="ECO:0000256" key="2">
    <source>
        <dbReference type="ARBA" id="ARBA00022679"/>
    </source>
</evidence>